<gene>
    <name evidence="2" type="ORF">METZ01_LOCUS61603</name>
</gene>
<feature type="region of interest" description="Disordered" evidence="1">
    <location>
        <begin position="272"/>
        <end position="291"/>
    </location>
</feature>
<evidence type="ECO:0000256" key="1">
    <source>
        <dbReference type="SAM" id="MobiDB-lite"/>
    </source>
</evidence>
<dbReference type="Gene3D" id="2.60.120.620">
    <property type="entry name" value="q2cbj1_9rhob like domain"/>
    <property type="match status" value="1"/>
</dbReference>
<protein>
    <recommendedName>
        <fullName evidence="3">Phytanoyl-CoA dioxygenase family protein</fullName>
    </recommendedName>
</protein>
<dbReference type="EMBL" id="UINC01003726">
    <property type="protein sequence ID" value="SVA08749.1"/>
    <property type="molecule type" value="Genomic_DNA"/>
</dbReference>
<evidence type="ECO:0000313" key="2">
    <source>
        <dbReference type="EMBL" id="SVA08749.1"/>
    </source>
</evidence>
<name>A0A381SZ62_9ZZZZ</name>
<accession>A0A381SZ62</accession>
<dbReference type="InterPro" id="IPR008775">
    <property type="entry name" value="Phytyl_CoA_dOase-like"/>
</dbReference>
<dbReference type="SUPFAM" id="SSF51197">
    <property type="entry name" value="Clavaminate synthase-like"/>
    <property type="match status" value="1"/>
</dbReference>
<evidence type="ECO:0008006" key="3">
    <source>
        <dbReference type="Google" id="ProtNLM"/>
    </source>
</evidence>
<sequence>MTQSDIDELETMTVHRETSVGWDEQSLTNETVDEDGNHFIDRPGFAAGDPRAPLRRNYHDSDVNELRRYLRENTGIKGLEICSPDEIDRARRIYFRDGFVVVRDLLDSDQLERWRDGCARVLKEILSVPGNDGRKYMTETNRLPHRYSYGTSSASRQLLHDQVWASMIDLPTTTPLLKAIFGSSDYLVGGAGGDLCLPGAIEYQRLHADLADSLKLTEDRLTQAQALGIELREDEDTGELDLATRRLIAERTPPVVTINFLMSDLTWENGPIRQIPGTHASQQNPPTPEEEPEWMRLSTLVGASAGAGVFRDNRAWHGATPNVGREVRALPNVEYLAPWSGGPTMAKTMPHEIWETLSAHAQHLCRYVRANPGVWPAGAGVMHPLASGRARAKKTTK</sequence>
<dbReference type="Pfam" id="PF05721">
    <property type="entry name" value="PhyH"/>
    <property type="match status" value="1"/>
</dbReference>
<reference evidence="2" key="1">
    <citation type="submission" date="2018-05" db="EMBL/GenBank/DDBJ databases">
        <authorList>
            <person name="Lanie J.A."/>
            <person name="Ng W.-L."/>
            <person name="Kazmierczak K.M."/>
            <person name="Andrzejewski T.M."/>
            <person name="Davidsen T.M."/>
            <person name="Wayne K.J."/>
            <person name="Tettelin H."/>
            <person name="Glass J.I."/>
            <person name="Rusch D."/>
            <person name="Podicherti R."/>
            <person name="Tsui H.-C.T."/>
            <person name="Winkler M.E."/>
        </authorList>
    </citation>
    <scope>NUCLEOTIDE SEQUENCE</scope>
</reference>
<dbReference type="AlphaFoldDB" id="A0A381SZ62"/>
<proteinExistence type="predicted"/>
<organism evidence="2">
    <name type="scientific">marine metagenome</name>
    <dbReference type="NCBI Taxonomy" id="408172"/>
    <lineage>
        <taxon>unclassified sequences</taxon>
        <taxon>metagenomes</taxon>
        <taxon>ecological metagenomes</taxon>
    </lineage>
</organism>